<evidence type="ECO:0000313" key="3">
    <source>
        <dbReference type="Proteomes" id="UP000320235"/>
    </source>
</evidence>
<protein>
    <recommendedName>
        <fullName evidence="4">FtsX-like permease family protein</fullName>
    </recommendedName>
</protein>
<feature type="transmembrane region" description="Helical" evidence="1">
    <location>
        <begin position="200"/>
        <end position="221"/>
    </location>
</feature>
<comment type="caution">
    <text evidence="2">The sequence shown here is derived from an EMBL/GenBank/DDBJ whole genome shotgun (WGS) entry which is preliminary data.</text>
</comment>
<dbReference type="EMBL" id="VFPE01000005">
    <property type="protein sequence ID" value="TQM23780.1"/>
    <property type="molecule type" value="Genomic_DNA"/>
</dbReference>
<feature type="transmembrane region" description="Helical" evidence="1">
    <location>
        <begin position="71"/>
        <end position="97"/>
    </location>
</feature>
<feature type="transmembrane region" description="Helical" evidence="1">
    <location>
        <begin position="27"/>
        <end position="51"/>
    </location>
</feature>
<reference evidence="2 3" key="1">
    <citation type="submission" date="2019-06" db="EMBL/GenBank/DDBJ databases">
        <title>Sequencing the genomes of 1000 actinobacteria strains.</title>
        <authorList>
            <person name="Klenk H.-P."/>
        </authorList>
    </citation>
    <scope>NUCLEOTIDE SEQUENCE [LARGE SCALE GENOMIC DNA]</scope>
    <source>
        <strain evidence="2 3">DSM 105492</strain>
    </source>
</reference>
<organism evidence="2 3">
    <name type="scientific">Microbacterium kyungheense</name>
    <dbReference type="NCBI Taxonomy" id="1263636"/>
    <lineage>
        <taxon>Bacteria</taxon>
        <taxon>Bacillati</taxon>
        <taxon>Actinomycetota</taxon>
        <taxon>Actinomycetes</taxon>
        <taxon>Micrococcales</taxon>
        <taxon>Microbacteriaceae</taxon>
        <taxon>Microbacterium</taxon>
    </lineage>
</organism>
<feature type="transmembrane region" description="Helical" evidence="1">
    <location>
        <begin position="241"/>
        <end position="263"/>
    </location>
</feature>
<feature type="transmembrane region" description="Helical" evidence="1">
    <location>
        <begin position="719"/>
        <end position="742"/>
    </location>
</feature>
<feature type="transmembrane region" description="Helical" evidence="1">
    <location>
        <begin position="138"/>
        <end position="161"/>
    </location>
</feature>
<dbReference type="OrthoDB" id="5064400at2"/>
<feature type="transmembrane region" description="Helical" evidence="1">
    <location>
        <begin position="167"/>
        <end position="188"/>
    </location>
</feature>
<dbReference type="Proteomes" id="UP000320235">
    <property type="component" value="Unassembled WGS sequence"/>
</dbReference>
<proteinExistence type="predicted"/>
<feature type="transmembrane region" description="Helical" evidence="1">
    <location>
        <begin position="762"/>
        <end position="789"/>
    </location>
</feature>
<gene>
    <name evidence="2" type="ORF">FB391_3170</name>
</gene>
<keyword evidence="1" id="KW-1133">Transmembrane helix</keyword>
<keyword evidence="3" id="KW-1185">Reference proteome</keyword>
<sequence>MPDRRAPGPPPAASIARLLMRRSSARAGLLASAAATVAVAVATVCLVLAWLGRAVAVAGDPPPPGVDAADVADQVAAGAAALASAAPALVVLVALLAGTAVAQLARLIAAAREHETATVRARGFSRTQAWTTDAAEGAAVALTGSAAGLVVAAAATALAGVGPLAGLGAWPWALALAVLLTAVFAVALRRGEGRRTSARAPRATTAAVVVVLLLATGLVVWQLPLARGTGFDPIVAVAPAVVLSAGAVVALAVFGALAVAWARPAASAPGLEPGYPARQVARRIPIFAVAVLLVALTVAQAVFTAAYGATWTAMTSDSAAVRAGADLRVDTTPRAATPADVADAAAVRGVDAAAGALTADVEVGELEAQLVAVPAASLDTVVTTAGGLIDLDALDALDATADGAVAAAPVDLGDAATALRVTVDVAGIDGAYAVPVLLSAVVLDATGTPAVVGLAGDPAPEGQGRVSYTAQGDLPAGTAPWRVLAVLLGTPPSPAPPQVSVALTAAEAVGGADLDLEGSASLTNGTREAVLWLADGGSGADDGSGADGEELPVAAAVTPALADSLGIGVGDELEFRYSGVGRRGVAVVASLVDAVPGTSSAFALFAPMETLLVSQLQRGTSIVPPDAVWAAGDTDAEDAFSAALGDRPVATSAPGVAADVVGALVPGWWIATIGSSVLSLVAALAIVQTLAIARRRELGVLRAAGVTARRQARMRAAELGGVFGAAVVLGAAAGVLVSVLIVPSLVRAVTPGILSIAGGVEISWMPLGIAVAGLVIGLAAIVAAAAAAVRRAARTATVGEDAR</sequence>
<name>A0A543EQD3_9MICO</name>
<evidence type="ECO:0008006" key="4">
    <source>
        <dbReference type="Google" id="ProtNLM"/>
    </source>
</evidence>
<dbReference type="RefSeq" id="WP_141895935.1">
    <property type="nucleotide sequence ID" value="NZ_BAABLH010000006.1"/>
</dbReference>
<evidence type="ECO:0000256" key="1">
    <source>
        <dbReference type="SAM" id="Phobius"/>
    </source>
</evidence>
<evidence type="ECO:0000313" key="2">
    <source>
        <dbReference type="EMBL" id="TQM23780.1"/>
    </source>
</evidence>
<accession>A0A543EQD3</accession>
<feature type="transmembrane region" description="Helical" evidence="1">
    <location>
        <begin position="668"/>
        <end position="693"/>
    </location>
</feature>
<feature type="transmembrane region" description="Helical" evidence="1">
    <location>
        <begin position="284"/>
        <end position="309"/>
    </location>
</feature>
<keyword evidence="1" id="KW-0472">Membrane</keyword>
<dbReference type="AlphaFoldDB" id="A0A543EQD3"/>
<keyword evidence="1" id="KW-0812">Transmembrane</keyword>